<dbReference type="KEGG" id="ssl:SS1G_05566"/>
<gene>
    <name evidence="2" type="ORF">SS1G_05566</name>
</gene>
<sequence length="72" mass="8195">MVKGEGTIIESVSSKEKTEEGRRKKIKIFPISKNCSVWPLPSFRIGYQLWNMEGPSLKKEAARFSENALSHL</sequence>
<keyword evidence="3" id="KW-1185">Reference proteome</keyword>
<dbReference type="EMBL" id="CH476626">
    <property type="protein sequence ID" value="EDO03087.1"/>
    <property type="molecule type" value="Genomic_DNA"/>
</dbReference>
<name>A7EJS1_SCLS1</name>
<proteinExistence type="predicted"/>
<dbReference type="AlphaFoldDB" id="A7EJS1"/>
<reference evidence="3" key="1">
    <citation type="journal article" date="2011" name="PLoS Genet.">
        <title>Genomic analysis of the necrotrophic fungal pathogens Sclerotinia sclerotiorum and Botrytis cinerea.</title>
        <authorList>
            <person name="Amselem J."/>
            <person name="Cuomo C.A."/>
            <person name="van Kan J.A."/>
            <person name="Viaud M."/>
            <person name="Benito E.P."/>
            <person name="Couloux A."/>
            <person name="Coutinho P.M."/>
            <person name="de Vries R.P."/>
            <person name="Dyer P.S."/>
            <person name="Fillinger S."/>
            <person name="Fournier E."/>
            <person name="Gout L."/>
            <person name="Hahn M."/>
            <person name="Kohn L."/>
            <person name="Lapalu N."/>
            <person name="Plummer K.M."/>
            <person name="Pradier J.M."/>
            <person name="Quevillon E."/>
            <person name="Sharon A."/>
            <person name="Simon A."/>
            <person name="ten Have A."/>
            <person name="Tudzynski B."/>
            <person name="Tudzynski P."/>
            <person name="Wincker P."/>
            <person name="Andrew M."/>
            <person name="Anthouard V."/>
            <person name="Beever R.E."/>
            <person name="Beffa R."/>
            <person name="Benoit I."/>
            <person name="Bouzid O."/>
            <person name="Brault B."/>
            <person name="Chen Z."/>
            <person name="Choquer M."/>
            <person name="Collemare J."/>
            <person name="Cotton P."/>
            <person name="Danchin E.G."/>
            <person name="Da Silva C."/>
            <person name="Gautier A."/>
            <person name="Giraud C."/>
            <person name="Giraud T."/>
            <person name="Gonzalez C."/>
            <person name="Grossetete S."/>
            <person name="Guldener U."/>
            <person name="Henrissat B."/>
            <person name="Howlett B.J."/>
            <person name="Kodira C."/>
            <person name="Kretschmer M."/>
            <person name="Lappartient A."/>
            <person name="Leroch M."/>
            <person name="Levis C."/>
            <person name="Mauceli E."/>
            <person name="Neuveglise C."/>
            <person name="Oeser B."/>
            <person name="Pearson M."/>
            <person name="Poulain J."/>
            <person name="Poussereau N."/>
            <person name="Quesneville H."/>
            <person name="Rascle C."/>
            <person name="Schumacher J."/>
            <person name="Segurens B."/>
            <person name="Sexton A."/>
            <person name="Silva E."/>
            <person name="Sirven C."/>
            <person name="Soanes D.M."/>
            <person name="Talbot N.J."/>
            <person name="Templeton M."/>
            <person name="Yandava C."/>
            <person name="Yarden O."/>
            <person name="Zeng Q."/>
            <person name="Rollins J.A."/>
            <person name="Lebrun M.H."/>
            <person name="Dickman M."/>
        </authorList>
    </citation>
    <scope>NUCLEOTIDE SEQUENCE [LARGE SCALE GENOMIC DNA]</scope>
    <source>
        <strain evidence="3">ATCC 18683 / 1980 / Ss-1</strain>
    </source>
</reference>
<dbReference type="Proteomes" id="UP000001312">
    <property type="component" value="Unassembled WGS sequence"/>
</dbReference>
<feature type="compositionally biased region" description="Basic and acidic residues" evidence="1">
    <location>
        <begin position="13"/>
        <end position="22"/>
    </location>
</feature>
<accession>A7EJS1</accession>
<dbReference type="HOGENOM" id="CLU_2723721_0_0_1"/>
<protein>
    <submittedName>
        <fullName evidence="2">Uncharacterized protein</fullName>
    </submittedName>
</protein>
<organism evidence="2 3">
    <name type="scientific">Sclerotinia sclerotiorum (strain ATCC 18683 / 1980 / Ss-1)</name>
    <name type="common">White mold</name>
    <name type="synonym">Whetzelinia sclerotiorum</name>
    <dbReference type="NCBI Taxonomy" id="665079"/>
    <lineage>
        <taxon>Eukaryota</taxon>
        <taxon>Fungi</taxon>
        <taxon>Dikarya</taxon>
        <taxon>Ascomycota</taxon>
        <taxon>Pezizomycotina</taxon>
        <taxon>Leotiomycetes</taxon>
        <taxon>Helotiales</taxon>
        <taxon>Sclerotiniaceae</taxon>
        <taxon>Sclerotinia</taxon>
    </lineage>
</organism>
<feature type="region of interest" description="Disordered" evidence="1">
    <location>
        <begin position="1"/>
        <end position="22"/>
    </location>
</feature>
<evidence type="ECO:0000313" key="3">
    <source>
        <dbReference type="Proteomes" id="UP000001312"/>
    </source>
</evidence>
<evidence type="ECO:0000256" key="1">
    <source>
        <dbReference type="SAM" id="MobiDB-lite"/>
    </source>
</evidence>
<dbReference type="InParanoid" id="A7EJS1"/>
<dbReference type="GeneID" id="5490143"/>
<evidence type="ECO:0000313" key="2">
    <source>
        <dbReference type="EMBL" id="EDO03087.1"/>
    </source>
</evidence>
<dbReference type="RefSeq" id="XP_001594136.1">
    <property type="nucleotide sequence ID" value="XM_001594086.1"/>
</dbReference>